<comment type="caution">
    <text evidence="1">The sequence shown here is derived from an EMBL/GenBank/DDBJ whole genome shotgun (WGS) entry which is preliminary data.</text>
</comment>
<gene>
    <name evidence="1" type="ORF">HMPREF9473_00212</name>
</gene>
<dbReference type="PATRIC" id="fig|742737.3.peg.206"/>
<sequence length="314" mass="34718">MSFFTQSFEKIGDIKKNKQIATLQVRIPRLKRRKNCGKRTFPSIFLCLGGSMTVEASVVLPLFLFAMVTMTMPFAMMNRQRQVQAVVESVCEDLCQLAYVGYELKEKKTEIKLPEEGLDMEFDVDGLEGAAMMAYAQVQVRRKLNESQIRKLSLSQSEFMEDGEMVNLVASYEMALPFPVLGLSAVPMTSASCRRAWIGKEGGWLEDGAGEEDDEIVYVGKNSTRYHESRTCHYLYNQLTGVSREEVDGLRNADGKKYHPCAVCGGGTGGQVFIMRSGTSYHGSSSCTAIMAYVKAVKKSEVAHLGGCSYCSGG</sequence>
<dbReference type="EMBL" id="ADLN01000001">
    <property type="protein sequence ID" value="EHI61761.1"/>
    <property type="molecule type" value="Genomic_DNA"/>
</dbReference>
<evidence type="ECO:0008006" key="3">
    <source>
        <dbReference type="Google" id="ProtNLM"/>
    </source>
</evidence>
<dbReference type="HOGENOM" id="CLU_066828_0_0_9"/>
<evidence type="ECO:0000313" key="2">
    <source>
        <dbReference type="Proteomes" id="UP000005384"/>
    </source>
</evidence>
<dbReference type="AlphaFoldDB" id="G5I9M2"/>
<accession>G5I9M2</accession>
<evidence type="ECO:0000313" key="1">
    <source>
        <dbReference type="EMBL" id="EHI61761.1"/>
    </source>
</evidence>
<organism evidence="1 2">
    <name type="scientific">Hungatella hathewayi WAL-18680</name>
    <dbReference type="NCBI Taxonomy" id="742737"/>
    <lineage>
        <taxon>Bacteria</taxon>
        <taxon>Bacillati</taxon>
        <taxon>Bacillota</taxon>
        <taxon>Clostridia</taxon>
        <taxon>Lachnospirales</taxon>
        <taxon>Lachnospiraceae</taxon>
        <taxon>Hungatella</taxon>
    </lineage>
</organism>
<proteinExistence type="predicted"/>
<reference evidence="1 2" key="1">
    <citation type="submission" date="2011-08" db="EMBL/GenBank/DDBJ databases">
        <title>The Genome Sequence of Clostridium hathewayi WAL-18680.</title>
        <authorList>
            <consortium name="The Broad Institute Genome Sequencing Platform"/>
            <person name="Earl A."/>
            <person name="Ward D."/>
            <person name="Feldgarden M."/>
            <person name="Gevers D."/>
            <person name="Finegold S.M."/>
            <person name="Summanen P.H."/>
            <person name="Molitoris D.R."/>
            <person name="Song M."/>
            <person name="Daigneault M."/>
            <person name="Allen-Vercoe E."/>
            <person name="Young S.K."/>
            <person name="Zeng Q."/>
            <person name="Gargeya S."/>
            <person name="Fitzgerald M."/>
            <person name="Haas B."/>
            <person name="Abouelleil A."/>
            <person name="Alvarado L."/>
            <person name="Arachchi H.M."/>
            <person name="Berlin A."/>
            <person name="Brown A."/>
            <person name="Chapman S.B."/>
            <person name="Chen Z."/>
            <person name="Dunbar C."/>
            <person name="Freedman E."/>
            <person name="Gearin G."/>
            <person name="Gellesch M."/>
            <person name="Goldberg J."/>
            <person name="Griggs A."/>
            <person name="Gujja S."/>
            <person name="Heiman D."/>
            <person name="Howarth C."/>
            <person name="Larson L."/>
            <person name="Lui A."/>
            <person name="MacDonald P.J.P."/>
            <person name="Montmayeur A."/>
            <person name="Murphy C."/>
            <person name="Neiman D."/>
            <person name="Pearson M."/>
            <person name="Priest M."/>
            <person name="Roberts A."/>
            <person name="Saif S."/>
            <person name="Shea T."/>
            <person name="Shenoy N."/>
            <person name="Sisk P."/>
            <person name="Stolte C."/>
            <person name="Sykes S."/>
            <person name="Wortman J."/>
            <person name="Nusbaum C."/>
            <person name="Birren B."/>
        </authorList>
    </citation>
    <scope>NUCLEOTIDE SEQUENCE [LARGE SCALE GENOMIC DNA]</scope>
    <source>
        <strain evidence="1 2">WAL-18680</strain>
    </source>
</reference>
<protein>
    <recommendedName>
        <fullName evidence="3">Pilus assembly protein</fullName>
    </recommendedName>
</protein>
<keyword evidence="2" id="KW-1185">Reference proteome</keyword>
<name>G5I9M2_9FIRM</name>
<dbReference type="Proteomes" id="UP000005384">
    <property type="component" value="Unassembled WGS sequence"/>
</dbReference>